<name>A0A8R1V2I7_PRIPA</name>
<protein>
    <recommendedName>
        <fullName evidence="6">C2H2-type domain-containing protein</fullName>
    </recommendedName>
</protein>
<keyword evidence="8" id="KW-1185">Reference proteome</keyword>
<reference evidence="8" key="1">
    <citation type="journal article" date="2008" name="Nat. Genet.">
        <title>The Pristionchus pacificus genome provides a unique perspective on nematode lifestyle and parasitism.</title>
        <authorList>
            <person name="Dieterich C."/>
            <person name="Clifton S.W."/>
            <person name="Schuster L.N."/>
            <person name="Chinwalla A."/>
            <person name="Delehaunty K."/>
            <person name="Dinkelacker I."/>
            <person name="Fulton L."/>
            <person name="Fulton R."/>
            <person name="Godfrey J."/>
            <person name="Minx P."/>
            <person name="Mitreva M."/>
            <person name="Roeseler W."/>
            <person name="Tian H."/>
            <person name="Witte H."/>
            <person name="Yang S.P."/>
            <person name="Wilson R.K."/>
            <person name="Sommer R.J."/>
        </authorList>
    </citation>
    <scope>NUCLEOTIDE SEQUENCE [LARGE SCALE GENOMIC DNA]</scope>
    <source>
        <strain evidence="8">PS312</strain>
    </source>
</reference>
<evidence type="ECO:0000313" key="7">
    <source>
        <dbReference type="EnsemblMetazoa" id="PPA46734.1"/>
    </source>
</evidence>
<dbReference type="GO" id="GO:0008270">
    <property type="term" value="F:zinc ion binding"/>
    <property type="evidence" value="ECO:0007669"/>
    <property type="project" value="UniProtKB-KW"/>
</dbReference>
<dbReference type="InterPro" id="IPR036236">
    <property type="entry name" value="Znf_C2H2_sf"/>
</dbReference>
<dbReference type="OrthoDB" id="5870901at2759"/>
<evidence type="ECO:0000256" key="4">
    <source>
        <dbReference type="ARBA" id="ARBA00022833"/>
    </source>
</evidence>
<dbReference type="EnsemblMetazoa" id="PPA46734.1">
    <property type="protein sequence ID" value="PPA46734.1"/>
    <property type="gene ID" value="WBGene00304513"/>
</dbReference>
<feature type="domain" description="C2H2-type" evidence="6">
    <location>
        <begin position="260"/>
        <end position="288"/>
    </location>
</feature>
<keyword evidence="4" id="KW-0862">Zinc</keyword>
<dbReference type="AlphaFoldDB" id="A0A8R1V2I7"/>
<evidence type="ECO:0000256" key="1">
    <source>
        <dbReference type="ARBA" id="ARBA00022723"/>
    </source>
</evidence>
<evidence type="ECO:0000256" key="3">
    <source>
        <dbReference type="ARBA" id="ARBA00022771"/>
    </source>
</evidence>
<evidence type="ECO:0000256" key="2">
    <source>
        <dbReference type="ARBA" id="ARBA00022737"/>
    </source>
</evidence>
<gene>
    <name evidence="7" type="primary">WBGene00304513</name>
</gene>
<dbReference type="SMART" id="SM00355">
    <property type="entry name" value="ZnF_C2H2"/>
    <property type="match status" value="6"/>
</dbReference>
<dbReference type="PANTHER" id="PTHR24379">
    <property type="entry name" value="KRAB AND ZINC FINGER DOMAIN-CONTAINING"/>
    <property type="match status" value="1"/>
</dbReference>
<dbReference type="PROSITE" id="PS50157">
    <property type="entry name" value="ZINC_FINGER_C2H2_2"/>
    <property type="match status" value="3"/>
</dbReference>
<proteinExistence type="predicted"/>
<evidence type="ECO:0000313" key="8">
    <source>
        <dbReference type="Proteomes" id="UP000005239"/>
    </source>
</evidence>
<dbReference type="Pfam" id="PF00096">
    <property type="entry name" value="zf-C2H2"/>
    <property type="match status" value="3"/>
</dbReference>
<dbReference type="Proteomes" id="UP000005239">
    <property type="component" value="Unassembled WGS sequence"/>
</dbReference>
<reference evidence="7" key="2">
    <citation type="submission" date="2022-06" db="UniProtKB">
        <authorList>
            <consortium name="EnsemblMetazoa"/>
        </authorList>
    </citation>
    <scope>IDENTIFICATION</scope>
    <source>
        <strain evidence="7">PS312</strain>
    </source>
</reference>
<keyword evidence="1" id="KW-0479">Metal-binding</keyword>
<evidence type="ECO:0000256" key="5">
    <source>
        <dbReference type="PROSITE-ProRule" id="PRU00042"/>
    </source>
</evidence>
<evidence type="ECO:0000259" key="6">
    <source>
        <dbReference type="PROSITE" id="PS50157"/>
    </source>
</evidence>
<feature type="domain" description="C2H2-type" evidence="6">
    <location>
        <begin position="348"/>
        <end position="375"/>
    </location>
</feature>
<organism evidence="7 8">
    <name type="scientific">Pristionchus pacificus</name>
    <name type="common">Parasitic nematode worm</name>
    <dbReference type="NCBI Taxonomy" id="54126"/>
    <lineage>
        <taxon>Eukaryota</taxon>
        <taxon>Metazoa</taxon>
        <taxon>Ecdysozoa</taxon>
        <taxon>Nematoda</taxon>
        <taxon>Chromadorea</taxon>
        <taxon>Rhabditida</taxon>
        <taxon>Rhabditina</taxon>
        <taxon>Diplogasteromorpha</taxon>
        <taxon>Diplogasteroidea</taxon>
        <taxon>Neodiplogasteridae</taxon>
        <taxon>Pristionchus</taxon>
    </lineage>
</organism>
<accession>A0A8R1V2I7</accession>
<dbReference type="PANTHER" id="PTHR24379:SF117">
    <property type="entry name" value="ZINC FINGER PROTEIN WECKLE"/>
    <property type="match status" value="1"/>
</dbReference>
<keyword evidence="3 5" id="KW-0863">Zinc-finger</keyword>
<dbReference type="InterPro" id="IPR013087">
    <property type="entry name" value="Znf_C2H2_type"/>
</dbReference>
<dbReference type="Gene3D" id="3.30.160.60">
    <property type="entry name" value="Classic Zinc Finger"/>
    <property type="match status" value="3"/>
</dbReference>
<dbReference type="SUPFAM" id="SSF57667">
    <property type="entry name" value="beta-beta-alpha zinc fingers"/>
    <property type="match status" value="1"/>
</dbReference>
<feature type="domain" description="C2H2-type" evidence="6">
    <location>
        <begin position="319"/>
        <end position="347"/>
    </location>
</feature>
<dbReference type="PROSITE" id="PS00028">
    <property type="entry name" value="ZINC_FINGER_C2H2_1"/>
    <property type="match status" value="1"/>
</dbReference>
<sequence length="378" mass="44049">YRSNGYIMEGFSDRLEELYRSFSILESREDREKAVVDLSVALQKMSATLDSPSDVLAEEATRIIAAEYGQWDAPSTSFDPSMIDSSPYDAAQEMYEYSDNLREDEDGEGVEGGTMTLLNYWKDNNYEDSAVPSTSRGWTEEDRRKRLIDRKEEVKDGASEDKRLRLDRLFLSDEGIEGEVDLIGCVICGIDVDSFDAYLSHMQSTHVERDENDDDKVGEEKKKEWKCAECNFVASCRKTLWRHGRSSDHEWSKKEKEIEYSCEMCDYSTSSKFNLDRHRMRNHSEPQEIECPLCFSVLPSLYSFLTHHDSIHREKNYRFQCELCRKEFTRKDKLIRHHKVVHEAVRPFPCPSCSSSFPSAWHLRRHLKSERGCKDPLM</sequence>
<keyword evidence="2" id="KW-0677">Repeat</keyword>